<evidence type="ECO:0000256" key="17">
    <source>
        <dbReference type="ARBA" id="ARBA00049537"/>
    </source>
</evidence>
<dbReference type="Proteomes" id="UP000184073">
    <property type="component" value="Unassembled WGS sequence"/>
</dbReference>
<keyword evidence="10" id="KW-0521">NADP</keyword>
<dbReference type="UniPathway" id="UPA00033">
    <property type="reaction ID" value="UER00032"/>
</dbReference>
<dbReference type="Pfam" id="PF00550">
    <property type="entry name" value="PP-binding"/>
    <property type="match status" value="1"/>
</dbReference>
<evidence type="ECO:0000256" key="10">
    <source>
        <dbReference type="ARBA" id="ARBA00022857"/>
    </source>
</evidence>
<keyword evidence="20" id="KW-1185">Reference proteome</keyword>
<dbReference type="GO" id="GO:0019878">
    <property type="term" value="P:lysine biosynthetic process via aminoadipic acid"/>
    <property type="evidence" value="ECO:0007669"/>
    <property type="project" value="UniProtKB-UniPathway"/>
</dbReference>
<proteinExistence type="inferred from homology"/>
<keyword evidence="7" id="KW-0596">Phosphopantetheine</keyword>
<evidence type="ECO:0000256" key="14">
    <source>
        <dbReference type="ARBA" id="ARBA00032195"/>
    </source>
</evidence>
<evidence type="ECO:0000256" key="1">
    <source>
        <dbReference type="ARBA" id="ARBA00001957"/>
    </source>
</evidence>
<dbReference type="NCBIfam" id="TIGR01746">
    <property type="entry name" value="Thioester-redct"/>
    <property type="match status" value="1"/>
</dbReference>
<comment type="similarity">
    <text evidence="4">Belongs to the ATP-dependent AMP-binding enzyme family.</text>
</comment>
<organism evidence="19 20">
    <name type="scientific">Aspergillus versicolor CBS 583.65</name>
    <dbReference type="NCBI Taxonomy" id="1036611"/>
    <lineage>
        <taxon>Eukaryota</taxon>
        <taxon>Fungi</taxon>
        <taxon>Dikarya</taxon>
        <taxon>Ascomycota</taxon>
        <taxon>Pezizomycotina</taxon>
        <taxon>Eurotiomycetes</taxon>
        <taxon>Eurotiomycetidae</taxon>
        <taxon>Eurotiales</taxon>
        <taxon>Aspergillaceae</taxon>
        <taxon>Aspergillus</taxon>
        <taxon>Aspergillus subgen. Nidulantes</taxon>
    </lineage>
</organism>
<dbReference type="SUPFAM" id="SSF51735">
    <property type="entry name" value="NAD(P)-binding Rossmann-fold domains"/>
    <property type="match status" value="1"/>
</dbReference>
<dbReference type="InterPro" id="IPR000873">
    <property type="entry name" value="AMP-dep_synth/lig_dom"/>
</dbReference>
<sequence>MGAESVPLQERLERWAQRLQNLTVSPLTRDYPDNQNQELPKRAIEAFESLKLSNDTASALQNLSGTSSGFTVFLTAFVVLVARLTGDEDIAIGTSASEDGRPFVVRVPIDASETFLQLLSKVQKAYDEGSSEIVPLGSLRSHIQEKSQSERSPILFRFAAYDAPAASQDYPANTFETTDLVVNVAPASTSDRSTELGAYYNQRLFSSVRISTILNQLTQLVKNATSKPETAIGRIDFMTPEQRALLPDPTADLHWSKFRGAIHDIFSENAQSHPDKLCVVETKSATSAHREFTYRQINEASNILGHHLVQAGVERGDVVMVYAYRGVDLVVAVMGILKAGATFSVIDPAYPPERQCIYLDVARPRALINIANATKDAGELSEKVRTFIGENLELRTEIPALALLDDGTLLGGSIDGQDVLEKQVPLKSKSVGVVVGPDSTPTLSFTSGSEGRPKGVRGRHFSLAYYFPWMAETFKLNPNDKFTMLSGIAHDPIQRDIFTPLFLGAQLLVPAREDIQNEKLAEWMRDYGATVTHLTPAMGQILVGGASAQFTALHHAFFVGDILIKRDCRSLQGLAPNVNIVNMYGTTETQRAVSYFEVPSYSSDGGYLDTMKDVIPAGRGMLDVQMLVVNRFEPSRICAIGEVGEIYVRAAGLAEGYLGSPELSQKKFLTNWFVDPKTWAEKDAAESQGTNEPWREFYVGPRDRLYRSGDLGRYTPSGDVECSGRADDQVKIRGFRIELGEIDTHLSRHPLVRENVTLVRRDKFEEPTLVSYFVPDMGKWASWLEEKSLKDDDSAEGMVGMLRRFRPLRDDVRDLLRSKLPAYAVPTVFIPLKRMPLNPNGKIDKPALPFPDTAELSAAAPQRRPSALKSLSETEQALAQIWANRIANLTAPMIGPEDSFFDLGGHSILAQQMFFDLRRKWRGIDISMSAIFRSPTLRAFAAEIDRLLNFESFASNDDNAETAAVANEPDDEYSRDARKLVDTLPKTFPARTEDILSTEPTIFLTGATGFLGAHILRDLLTRKSPSAKVVALVRGKSAEQALARVRSTCRAYGFWDESWASRLECVCGSLGDARFGLTEAAWDDLTNRVDVVIHNGALVHWVYPYSTLKPANVLGTIDALKLCATGKPKQFSFVSSTSVLDSDHYVLESERSIAAGGAGISEDDDLEGSSVGLGTGYGQSKWAGEYLVREAGKRGLKGTIVRPGYVLGDSRSGTTNTDDFLIRMIKGCIQLSARPNINNTVNMVPVDHVARVVIAAAFRPPVSPIGVAQVTGHPRLRFNQFLGALQLYGYDVPQVDYVPWSKSLEQYVNSGEHDDPESQHALMPLYHFVTADLPSNTKAPELDDVHAAASLRADAAWSGVDASAGAGVTEELVGLYASYLASVGFLPAPSASATGARPLPAVTITGDQKEAMAGVGGRGGAA</sequence>
<dbReference type="Gene3D" id="3.40.50.12780">
    <property type="entry name" value="N-terminal domain of ligase-like"/>
    <property type="match status" value="1"/>
</dbReference>
<dbReference type="VEuPathDB" id="FungiDB:ASPVEDRAFT_193909"/>
<evidence type="ECO:0000313" key="19">
    <source>
        <dbReference type="EMBL" id="OJJ02777.1"/>
    </source>
</evidence>
<dbReference type="InterPro" id="IPR009081">
    <property type="entry name" value="PP-bd_ACP"/>
</dbReference>
<dbReference type="GO" id="GO:0031177">
    <property type="term" value="F:phosphopantetheine binding"/>
    <property type="evidence" value="ECO:0007669"/>
    <property type="project" value="InterPro"/>
</dbReference>
<dbReference type="Pfam" id="PF07993">
    <property type="entry name" value="NAD_binding_4"/>
    <property type="match status" value="1"/>
</dbReference>
<dbReference type="InterPro" id="IPR001242">
    <property type="entry name" value="Condensation_dom"/>
</dbReference>
<dbReference type="PANTHER" id="PTHR44845:SF1">
    <property type="entry name" value="L-2-AMINOADIPATE REDUCTASE"/>
    <property type="match status" value="1"/>
</dbReference>
<evidence type="ECO:0000256" key="3">
    <source>
        <dbReference type="ARBA" id="ARBA00004827"/>
    </source>
</evidence>
<dbReference type="Pfam" id="PF00668">
    <property type="entry name" value="Condensation"/>
    <property type="match status" value="1"/>
</dbReference>
<accession>A0A1L9PML5</accession>
<dbReference type="InterPro" id="IPR010071">
    <property type="entry name" value="AA_adenyl_dom"/>
</dbReference>
<comment type="catalytic activity">
    <reaction evidence="16">
        <text>(S)-2-amino-6-oxohexanoate + NAD(+) + H2O = L-2-aminoadipate + NADH + 2 H(+)</text>
        <dbReference type="Rhea" id="RHEA:12308"/>
        <dbReference type="ChEBI" id="CHEBI:15377"/>
        <dbReference type="ChEBI" id="CHEBI:15378"/>
        <dbReference type="ChEBI" id="CHEBI:57540"/>
        <dbReference type="ChEBI" id="CHEBI:57945"/>
        <dbReference type="ChEBI" id="CHEBI:58321"/>
        <dbReference type="ChEBI" id="CHEBI:58672"/>
        <dbReference type="EC" id="1.2.1.31"/>
    </reaction>
</comment>
<evidence type="ECO:0000313" key="20">
    <source>
        <dbReference type="Proteomes" id="UP000184073"/>
    </source>
</evidence>
<evidence type="ECO:0000256" key="2">
    <source>
        <dbReference type="ARBA" id="ARBA00003499"/>
    </source>
</evidence>
<reference evidence="20" key="1">
    <citation type="journal article" date="2017" name="Genome Biol.">
        <title>Comparative genomics reveals high biological diversity and specific adaptations in the industrially and medically important fungal genus Aspergillus.</title>
        <authorList>
            <person name="de Vries R.P."/>
            <person name="Riley R."/>
            <person name="Wiebenga A."/>
            <person name="Aguilar-Osorio G."/>
            <person name="Amillis S."/>
            <person name="Uchima C.A."/>
            <person name="Anderluh G."/>
            <person name="Asadollahi M."/>
            <person name="Askin M."/>
            <person name="Barry K."/>
            <person name="Battaglia E."/>
            <person name="Bayram O."/>
            <person name="Benocci T."/>
            <person name="Braus-Stromeyer S.A."/>
            <person name="Caldana C."/>
            <person name="Canovas D."/>
            <person name="Cerqueira G.C."/>
            <person name="Chen F."/>
            <person name="Chen W."/>
            <person name="Choi C."/>
            <person name="Clum A."/>
            <person name="Dos Santos R.A."/>
            <person name="Damasio A.R."/>
            <person name="Diallinas G."/>
            <person name="Emri T."/>
            <person name="Fekete E."/>
            <person name="Flipphi M."/>
            <person name="Freyberg S."/>
            <person name="Gallo A."/>
            <person name="Gournas C."/>
            <person name="Habgood R."/>
            <person name="Hainaut M."/>
            <person name="Harispe M.L."/>
            <person name="Henrissat B."/>
            <person name="Hilden K.S."/>
            <person name="Hope R."/>
            <person name="Hossain A."/>
            <person name="Karabika E."/>
            <person name="Karaffa L."/>
            <person name="Karanyi Z."/>
            <person name="Krasevec N."/>
            <person name="Kuo A."/>
            <person name="Kusch H."/>
            <person name="LaButti K."/>
            <person name="Lagendijk E.L."/>
            <person name="Lapidus A."/>
            <person name="Levasseur A."/>
            <person name="Lindquist E."/>
            <person name="Lipzen A."/>
            <person name="Logrieco A.F."/>
            <person name="MacCabe A."/>
            <person name="Maekelae M.R."/>
            <person name="Malavazi I."/>
            <person name="Melin P."/>
            <person name="Meyer V."/>
            <person name="Mielnichuk N."/>
            <person name="Miskei M."/>
            <person name="Molnar A.P."/>
            <person name="Mule G."/>
            <person name="Ngan C.Y."/>
            <person name="Orejas M."/>
            <person name="Orosz E."/>
            <person name="Ouedraogo J.P."/>
            <person name="Overkamp K.M."/>
            <person name="Park H.-S."/>
            <person name="Perrone G."/>
            <person name="Piumi F."/>
            <person name="Punt P.J."/>
            <person name="Ram A.F."/>
            <person name="Ramon A."/>
            <person name="Rauscher S."/>
            <person name="Record E."/>
            <person name="Riano-Pachon D.M."/>
            <person name="Robert V."/>
            <person name="Roehrig J."/>
            <person name="Ruller R."/>
            <person name="Salamov A."/>
            <person name="Salih N.S."/>
            <person name="Samson R.A."/>
            <person name="Sandor E."/>
            <person name="Sanguinetti M."/>
            <person name="Schuetze T."/>
            <person name="Sepcic K."/>
            <person name="Shelest E."/>
            <person name="Sherlock G."/>
            <person name="Sophianopoulou V."/>
            <person name="Squina F.M."/>
            <person name="Sun H."/>
            <person name="Susca A."/>
            <person name="Todd R.B."/>
            <person name="Tsang A."/>
            <person name="Unkles S.E."/>
            <person name="van de Wiele N."/>
            <person name="van Rossen-Uffink D."/>
            <person name="Oliveira J.V."/>
            <person name="Vesth T.C."/>
            <person name="Visser J."/>
            <person name="Yu J.-H."/>
            <person name="Zhou M."/>
            <person name="Andersen M.R."/>
            <person name="Archer D.B."/>
            <person name="Baker S.E."/>
            <person name="Benoit I."/>
            <person name="Brakhage A.A."/>
            <person name="Braus G.H."/>
            <person name="Fischer R."/>
            <person name="Frisvad J.C."/>
            <person name="Goldman G.H."/>
            <person name="Houbraken J."/>
            <person name="Oakley B."/>
            <person name="Pocsi I."/>
            <person name="Scazzocchio C."/>
            <person name="Seiboth B."/>
            <person name="vanKuyk P.A."/>
            <person name="Wortman J."/>
            <person name="Dyer P.S."/>
            <person name="Grigoriev I.V."/>
        </authorList>
    </citation>
    <scope>NUCLEOTIDE SEQUENCE [LARGE SCALE GENOMIC DNA]</scope>
    <source>
        <strain evidence="20">CBS 583.65</strain>
    </source>
</reference>
<dbReference type="RefSeq" id="XP_040668539.1">
    <property type="nucleotide sequence ID" value="XM_040809149.1"/>
</dbReference>
<dbReference type="GO" id="GO:0004043">
    <property type="term" value="F:L-aminoadipate-semialdehyde dehydrogenase [NAD(P)+] activity"/>
    <property type="evidence" value="ECO:0007669"/>
    <property type="project" value="UniProtKB-EC"/>
</dbReference>
<dbReference type="Gene3D" id="3.40.50.720">
    <property type="entry name" value="NAD(P)-binding Rossmann-like Domain"/>
    <property type="match status" value="1"/>
</dbReference>
<dbReference type="SUPFAM" id="SSF52777">
    <property type="entry name" value="CoA-dependent acyltransferases"/>
    <property type="match status" value="1"/>
</dbReference>
<dbReference type="EMBL" id="KV878129">
    <property type="protein sequence ID" value="OJJ02777.1"/>
    <property type="molecule type" value="Genomic_DNA"/>
</dbReference>
<evidence type="ECO:0000256" key="7">
    <source>
        <dbReference type="ARBA" id="ARBA00022450"/>
    </source>
</evidence>
<comment type="cofactor">
    <cofactor evidence="1">
        <name>pantetheine 4'-phosphate</name>
        <dbReference type="ChEBI" id="CHEBI:47942"/>
    </cofactor>
</comment>
<evidence type="ECO:0000256" key="6">
    <source>
        <dbReference type="ARBA" id="ARBA00013073"/>
    </source>
</evidence>
<dbReference type="InterPro" id="IPR036291">
    <property type="entry name" value="NAD(P)-bd_dom_sf"/>
</dbReference>
<dbReference type="FunFam" id="3.40.50.720:FF:000787">
    <property type="entry name" value="L-2-aminoadipate reductase"/>
    <property type="match status" value="1"/>
</dbReference>
<dbReference type="GeneID" id="63724660"/>
<dbReference type="SMART" id="SM00823">
    <property type="entry name" value="PKS_PP"/>
    <property type="match status" value="1"/>
</dbReference>
<dbReference type="InterPro" id="IPR020845">
    <property type="entry name" value="AMP-binding_CS"/>
</dbReference>
<dbReference type="EC" id="1.2.1.95" evidence="5"/>
<dbReference type="InterPro" id="IPR045851">
    <property type="entry name" value="AMP-bd_C_sf"/>
</dbReference>
<evidence type="ECO:0000256" key="5">
    <source>
        <dbReference type="ARBA" id="ARBA00012913"/>
    </source>
</evidence>
<dbReference type="PANTHER" id="PTHR44845">
    <property type="entry name" value="CARRIER DOMAIN-CONTAINING PROTEIN"/>
    <property type="match status" value="1"/>
</dbReference>
<dbReference type="Gene3D" id="3.30.300.30">
    <property type="match status" value="1"/>
</dbReference>
<dbReference type="InterPro" id="IPR020806">
    <property type="entry name" value="PKS_PP-bd"/>
</dbReference>
<comment type="catalytic activity">
    <reaction evidence="17">
        <text>(S)-2-amino-6-oxohexanoate + NADP(+) + H2O = L-2-aminoadipate + NADPH + 2 H(+)</text>
        <dbReference type="Rhea" id="RHEA:12304"/>
        <dbReference type="ChEBI" id="CHEBI:15377"/>
        <dbReference type="ChEBI" id="CHEBI:15378"/>
        <dbReference type="ChEBI" id="CHEBI:57783"/>
        <dbReference type="ChEBI" id="CHEBI:58321"/>
        <dbReference type="ChEBI" id="CHEBI:58349"/>
        <dbReference type="ChEBI" id="CHEBI:58672"/>
        <dbReference type="EC" id="1.2.1.31"/>
    </reaction>
</comment>
<dbReference type="Gene3D" id="3.30.559.30">
    <property type="entry name" value="Nonribosomal peptide synthetase, condensation domain"/>
    <property type="match status" value="1"/>
</dbReference>
<evidence type="ECO:0000259" key="18">
    <source>
        <dbReference type="PROSITE" id="PS50075"/>
    </source>
</evidence>
<dbReference type="PIRSF" id="PIRSF001617">
    <property type="entry name" value="Alpha-AR"/>
    <property type="match status" value="1"/>
</dbReference>
<dbReference type="NCBIfam" id="TIGR03443">
    <property type="entry name" value="alpha_am_amid"/>
    <property type="match status" value="1"/>
</dbReference>
<dbReference type="Pfam" id="PF00501">
    <property type="entry name" value="AMP-binding"/>
    <property type="match status" value="1"/>
</dbReference>
<dbReference type="InterPro" id="IPR013120">
    <property type="entry name" value="FAR_NAD-bd"/>
</dbReference>
<dbReference type="SUPFAM" id="SSF47336">
    <property type="entry name" value="ACP-like"/>
    <property type="match status" value="1"/>
</dbReference>
<comment type="function">
    <text evidence="2">Catalyzes the activation of alpha-aminoadipate by ATP-dependent adenylation and the reduction of activated alpha-aminoadipate by NADPH. The activated alpha-aminoadipate is bound to the phosphopantheinyl group of the enzyme itself before it is reduced to (S)-2-amino-6-oxohexanoate.</text>
</comment>
<dbReference type="STRING" id="1036611.A0A1L9PML5"/>
<dbReference type="InterPro" id="IPR042099">
    <property type="entry name" value="ANL_N_sf"/>
</dbReference>
<protein>
    <recommendedName>
        <fullName evidence="14">Alpha-aminoadipate reductase</fullName>
        <ecNumber evidence="6">1.2.1.31</ecNumber>
        <ecNumber evidence="5">1.2.1.95</ecNumber>
    </recommendedName>
    <alternativeName>
        <fullName evidence="13">L-aminoadipate-semialdehyde dehydrogenase</fullName>
    </alternativeName>
</protein>
<evidence type="ECO:0000256" key="12">
    <source>
        <dbReference type="ARBA" id="ARBA00023154"/>
    </source>
</evidence>
<keyword evidence="11" id="KW-0560">Oxidoreductase</keyword>
<dbReference type="CDD" id="cd05235">
    <property type="entry name" value="SDR_e1"/>
    <property type="match status" value="1"/>
</dbReference>
<evidence type="ECO:0000256" key="8">
    <source>
        <dbReference type="ARBA" id="ARBA00022553"/>
    </source>
</evidence>
<evidence type="ECO:0000256" key="16">
    <source>
        <dbReference type="ARBA" id="ARBA00048414"/>
    </source>
</evidence>
<evidence type="ECO:0000256" key="15">
    <source>
        <dbReference type="ARBA" id="ARBA00048260"/>
    </source>
</evidence>
<keyword evidence="8" id="KW-0597">Phosphoprotein</keyword>
<comment type="pathway">
    <text evidence="3">Amino-acid biosynthesis; L-lysine biosynthesis via AAA pathway; L-lysine from L-alpha-aminoadipate (fungal route): step 1/3.</text>
</comment>
<dbReference type="InterPro" id="IPR014397">
    <property type="entry name" value="Lys2"/>
</dbReference>
<dbReference type="InterPro" id="IPR036736">
    <property type="entry name" value="ACP-like_sf"/>
</dbReference>
<dbReference type="InterPro" id="IPR010080">
    <property type="entry name" value="Thioester_reductase-like_dom"/>
</dbReference>
<dbReference type="PROSITE" id="PS00455">
    <property type="entry name" value="AMP_BINDING"/>
    <property type="match status" value="1"/>
</dbReference>
<dbReference type="OrthoDB" id="329835at2759"/>
<evidence type="ECO:0000256" key="4">
    <source>
        <dbReference type="ARBA" id="ARBA00006432"/>
    </source>
</evidence>
<dbReference type="EC" id="1.2.1.31" evidence="6"/>
<evidence type="ECO:0000256" key="11">
    <source>
        <dbReference type="ARBA" id="ARBA00023002"/>
    </source>
</evidence>
<name>A0A1L9PML5_ASPVE</name>
<feature type="domain" description="Carrier" evidence="18">
    <location>
        <begin position="869"/>
        <end position="948"/>
    </location>
</feature>
<gene>
    <name evidence="19" type="ORF">ASPVEDRAFT_193909</name>
</gene>
<dbReference type="SUPFAM" id="SSF56801">
    <property type="entry name" value="Acetyl-CoA synthetase-like"/>
    <property type="match status" value="1"/>
</dbReference>
<dbReference type="PROSITE" id="PS50075">
    <property type="entry name" value="CARRIER"/>
    <property type="match status" value="1"/>
</dbReference>
<evidence type="ECO:0000256" key="9">
    <source>
        <dbReference type="ARBA" id="ARBA00022605"/>
    </source>
</evidence>
<keyword evidence="12" id="KW-0457">Lysine biosynthesis</keyword>
<keyword evidence="9" id="KW-0028">Amino-acid biosynthesis</keyword>
<dbReference type="NCBIfam" id="TIGR01733">
    <property type="entry name" value="AA-adenyl-dom"/>
    <property type="match status" value="1"/>
</dbReference>
<evidence type="ECO:0000256" key="13">
    <source>
        <dbReference type="ARBA" id="ARBA00031335"/>
    </source>
</evidence>
<dbReference type="Gene3D" id="1.10.1200.10">
    <property type="entry name" value="ACP-like"/>
    <property type="match status" value="1"/>
</dbReference>
<comment type="catalytic activity">
    <reaction evidence="15">
        <text>(S)-2-amino-6-oxohexanoate + AMP + diphosphate + NADP(+) = L-2-aminoadipate + ATP + NADPH + H(+)</text>
        <dbReference type="Rhea" id="RHEA:46936"/>
        <dbReference type="ChEBI" id="CHEBI:15378"/>
        <dbReference type="ChEBI" id="CHEBI:30616"/>
        <dbReference type="ChEBI" id="CHEBI:33019"/>
        <dbReference type="ChEBI" id="CHEBI:57783"/>
        <dbReference type="ChEBI" id="CHEBI:58321"/>
        <dbReference type="ChEBI" id="CHEBI:58349"/>
        <dbReference type="ChEBI" id="CHEBI:58672"/>
        <dbReference type="ChEBI" id="CHEBI:456215"/>
        <dbReference type="EC" id="1.2.1.95"/>
    </reaction>
</comment>